<organism evidence="1 2">
    <name type="scientific">Penicillium citrinum</name>
    <dbReference type="NCBI Taxonomy" id="5077"/>
    <lineage>
        <taxon>Eukaryota</taxon>
        <taxon>Fungi</taxon>
        <taxon>Dikarya</taxon>
        <taxon>Ascomycota</taxon>
        <taxon>Pezizomycotina</taxon>
        <taxon>Eurotiomycetes</taxon>
        <taxon>Eurotiomycetidae</taxon>
        <taxon>Eurotiales</taxon>
        <taxon>Aspergillaceae</taxon>
        <taxon>Penicillium</taxon>
    </lineage>
</organism>
<keyword evidence="2" id="KW-1185">Reference proteome</keyword>
<dbReference type="Proteomes" id="UP001147733">
    <property type="component" value="Unassembled WGS sequence"/>
</dbReference>
<dbReference type="RefSeq" id="XP_056502842.1">
    <property type="nucleotide sequence ID" value="XM_056643430.1"/>
</dbReference>
<dbReference type="InterPro" id="IPR032675">
    <property type="entry name" value="LRR_dom_sf"/>
</dbReference>
<proteinExistence type="predicted"/>
<reference evidence="1" key="2">
    <citation type="journal article" date="2023" name="IMA Fungus">
        <title>Comparative genomic study of the Penicillium genus elucidates a diverse pangenome and 15 lateral gene transfer events.</title>
        <authorList>
            <person name="Petersen C."/>
            <person name="Sorensen T."/>
            <person name="Nielsen M.R."/>
            <person name="Sondergaard T.E."/>
            <person name="Sorensen J.L."/>
            <person name="Fitzpatrick D.A."/>
            <person name="Frisvad J.C."/>
            <person name="Nielsen K.L."/>
        </authorList>
    </citation>
    <scope>NUCLEOTIDE SEQUENCE</scope>
    <source>
        <strain evidence="1">IBT 23319</strain>
    </source>
</reference>
<dbReference type="AlphaFoldDB" id="A0A9W9TQV0"/>
<dbReference type="GeneID" id="81382597"/>
<dbReference type="SUPFAM" id="SSF52047">
    <property type="entry name" value="RNI-like"/>
    <property type="match status" value="1"/>
</dbReference>
<evidence type="ECO:0000313" key="2">
    <source>
        <dbReference type="Proteomes" id="UP001147733"/>
    </source>
</evidence>
<name>A0A9W9TQV0_PENCI</name>
<dbReference type="OrthoDB" id="2125396at2759"/>
<accession>A0A9W9TQV0</accession>
<evidence type="ECO:0000313" key="1">
    <source>
        <dbReference type="EMBL" id="KAJ5235342.1"/>
    </source>
</evidence>
<comment type="caution">
    <text evidence="1">The sequence shown here is derived from an EMBL/GenBank/DDBJ whole genome shotgun (WGS) entry which is preliminary data.</text>
</comment>
<gene>
    <name evidence="1" type="ORF">N7469_004510</name>
</gene>
<evidence type="ECO:0008006" key="3">
    <source>
        <dbReference type="Google" id="ProtNLM"/>
    </source>
</evidence>
<dbReference type="Gene3D" id="3.80.10.10">
    <property type="entry name" value="Ribonuclease Inhibitor"/>
    <property type="match status" value="1"/>
</dbReference>
<protein>
    <recommendedName>
        <fullName evidence="3">F-box domain-containing protein</fullName>
    </recommendedName>
</protein>
<sequence length="416" mass="46668">MKVQPASPSMSNGKTPQLPVEVLLFVAQFLYSSDREQKDPYLLRQKDMYSFCLVGRAWYSAGIELLYRSPQLARGNKFSQFLATVTPQSGARKQKVDLGSLVRELLLHGLVHHSSPSQTSRLLKATSSNLLKFKAPRVSFAINSLAALSRCQNLRFLDLSLVMGSSMSFPKLKKAVSGISSLEYLSLPTSMELTHTDETVQWPSSLTEMEIGGRIDEALMWSFCWPPRLETLTIDHCILAEGFDTIGTVLSNKQLRQGLRRLIIGQNNESIWDSERQSLGGYYLLIMENLFYMKIPAHIAAYLFGFVGVYPRPISGVRAMEITSARHGQDLDLMDDRFPYEISEGLQSHFVNIWSLVVSPSVGGLLKERQHDIDDEIWLHLPDDDLNSTSCSLHGIDLVDFELKHVLGLSVGGRDN</sequence>
<dbReference type="EMBL" id="JAPQKT010000003">
    <property type="protein sequence ID" value="KAJ5235342.1"/>
    <property type="molecule type" value="Genomic_DNA"/>
</dbReference>
<reference evidence="1" key="1">
    <citation type="submission" date="2022-11" db="EMBL/GenBank/DDBJ databases">
        <authorList>
            <person name="Petersen C."/>
        </authorList>
    </citation>
    <scope>NUCLEOTIDE SEQUENCE</scope>
    <source>
        <strain evidence="1">IBT 23319</strain>
    </source>
</reference>